<dbReference type="SMART" id="SM01358">
    <property type="entry name" value="HBM"/>
    <property type="match status" value="1"/>
</dbReference>
<evidence type="ECO:0000313" key="11">
    <source>
        <dbReference type="EMBL" id="CAX62060.1"/>
    </source>
</evidence>
<dbReference type="InterPro" id="IPR004089">
    <property type="entry name" value="MCPsignal_dom"/>
</dbReference>
<evidence type="ECO:0000256" key="2">
    <source>
        <dbReference type="ARBA" id="ARBA00022500"/>
    </source>
</evidence>
<dbReference type="RefSeq" id="WP_013204529.1">
    <property type="nucleotide sequence ID" value="NC_014306.1"/>
</dbReference>
<keyword evidence="2" id="KW-0145">Chemotaxis</keyword>
<keyword evidence="7" id="KW-0812">Transmembrane</keyword>
<dbReference type="InterPro" id="IPR003660">
    <property type="entry name" value="HAMP_dom"/>
</dbReference>
<name>D8MLN2_ERWBE</name>
<keyword evidence="7" id="KW-0472">Membrane</keyword>
<keyword evidence="12" id="KW-1185">Reference proteome</keyword>
<accession>D8MLN2</accession>
<evidence type="ECO:0000259" key="10">
    <source>
        <dbReference type="PROSITE" id="PS51753"/>
    </source>
</evidence>
<evidence type="ECO:0000313" key="12">
    <source>
        <dbReference type="Proteomes" id="UP000008793"/>
    </source>
</evidence>
<dbReference type="CDD" id="cd06225">
    <property type="entry name" value="HAMP"/>
    <property type="match status" value="1"/>
</dbReference>
<evidence type="ECO:0000256" key="1">
    <source>
        <dbReference type="ARBA" id="ARBA00004370"/>
    </source>
</evidence>
<evidence type="ECO:0000259" key="8">
    <source>
        <dbReference type="PROSITE" id="PS50111"/>
    </source>
</evidence>
<sequence length="652" mass="69758">MINSIKLRIENLNVGRKLGSGFALVLLLAALIAAVGIQKFNNVKERTDKVDFSHAISSDISAALDSQKQYQLFFDEKEIALSQKKIADALGLFDKMMSTSVFDAESRAWLNTFPGLVKAYQQAQSNYVNAVNTRDGIKNSWNLSASEAAFLDLKQELGPTADLQLQVLMGKLDYALLDVHYAVRGLIAGPSEQTAAILSASADNAAVTLDTFASLVTPAQEATLQPLKNRLISYKASVLSYVPAYQEQKAAAAVMIKQAAEMNKLVEALVQKQLRMTRENVATAITTMSAVTFAALVLGIIIAMVITRQITRPLRDTLETTERIANGDLSVRVNTERRDELGQLMSAVGIMSDNLRQIIGEIRSGVSQVAHAAAEISAGNTDLSSRTEQQAAAVEQTAASMEQLSSTVKQNADNAHHASKLASEASTTAQTGGRQVKDVVETMQQISQSSKRIADITTTINSIAFQTNILALNAAVEAARAGEQGRGFAVVASEVRNLAQRSAQAAKEIEGLIKESVDRVNSGAQLVENTGMTMQDIVQSVSNVRDIMGEITSASDEQSRGISQVSTAVVEMDNTTQQNAALVEESAAAANSLEEQAMLLSQAVAVFRLSADEGVAGRKVPGPAMPAPLRSTLTAPKAITPTQLSEANWETF</sequence>
<dbReference type="PANTHER" id="PTHR43531:SF5">
    <property type="entry name" value="METHYL-ACCEPTING CHEMOTAXIS PROTEIN III"/>
    <property type="match status" value="1"/>
</dbReference>
<evidence type="ECO:0000256" key="4">
    <source>
        <dbReference type="ARBA" id="ARBA00029447"/>
    </source>
</evidence>
<dbReference type="SUPFAM" id="SSF58104">
    <property type="entry name" value="Methyl-accepting chemotaxis protein (MCP) signaling domain"/>
    <property type="match status" value="1"/>
</dbReference>
<dbReference type="HOGENOM" id="CLU_000445_107_16_6"/>
<dbReference type="PROSITE" id="PS51753">
    <property type="entry name" value="HBM"/>
    <property type="match status" value="1"/>
</dbReference>
<dbReference type="Pfam" id="PF00672">
    <property type="entry name" value="HAMP"/>
    <property type="match status" value="1"/>
</dbReference>
<dbReference type="STRING" id="634500.EbC_45290"/>
<evidence type="ECO:0000256" key="3">
    <source>
        <dbReference type="ARBA" id="ARBA00023224"/>
    </source>
</evidence>
<dbReference type="SMART" id="SM00304">
    <property type="entry name" value="HAMP"/>
    <property type="match status" value="1"/>
</dbReference>
<dbReference type="GO" id="GO:0005886">
    <property type="term" value="C:plasma membrane"/>
    <property type="evidence" value="ECO:0007669"/>
    <property type="project" value="TreeGrafter"/>
</dbReference>
<dbReference type="CDD" id="cd11386">
    <property type="entry name" value="MCP_signal"/>
    <property type="match status" value="1"/>
</dbReference>
<evidence type="ECO:0000256" key="5">
    <source>
        <dbReference type="PROSITE-ProRule" id="PRU00284"/>
    </source>
</evidence>
<dbReference type="Pfam" id="PF16591">
    <property type="entry name" value="HBM"/>
    <property type="match status" value="1"/>
</dbReference>
<evidence type="ECO:0000259" key="9">
    <source>
        <dbReference type="PROSITE" id="PS50885"/>
    </source>
</evidence>
<feature type="compositionally biased region" description="Polar residues" evidence="6">
    <location>
        <begin position="424"/>
        <end position="433"/>
    </location>
</feature>
<dbReference type="eggNOG" id="COG0840">
    <property type="taxonomic scope" value="Bacteria"/>
</dbReference>
<dbReference type="GO" id="GO:0007165">
    <property type="term" value="P:signal transduction"/>
    <property type="evidence" value="ECO:0007669"/>
    <property type="project" value="UniProtKB-KW"/>
</dbReference>
<dbReference type="PROSITE" id="PS50885">
    <property type="entry name" value="HAMP"/>
    <property type="match status" value="1"/>
</dbReference>
<feature type="domain" description="HAMP" evidence="9">
    <location>
        <begin position="308"/>
        <end position="360"/>
    </location>
</feature>
<protein>
    <submittedName>
        <fullName evidence="11">Methyl-accepting chemotaxis protein</fullName>
    </submittedName>
</protein>
<dbReference type="Gene3D" id="1.10.287.950">
    <property type="entry name" value="Methyl-accepting chemotaxis protein"/>
    <property type="match status" value="1"/>
</dbReference>
<dbReference type="GeneID" id="90514700"/>
<dbReference type="AlphaFoldDB" id="D8MLN2"/>
<feature type="transmembrane region" description="Helical" evidence="7">
    <location>
        <begin position="281"/>
        <end position="306"/>
    </location>
</feature>
<comment type="subcellular location">
    <subcellularLocation>
        <location evidence="1">Membrane</location>
    </subcellularLocation>
</comment>
<evidence type="ECO:0000256" key="6">
    <source>
        <dbReference type="SAM" id="MobiDB-lite"/>
    </source>
</evidence>
<dbReference type="GO" id="GO:0004888">
    <property type="term" value="F:transmembrane signaling receptor activity"/>
    <property type="evidence" value="ECO:0007669"/>
    <property type="project" value="TreeGrafter"/>
</dbReference>
<keyword evidence="3 5" id="KW-0807">Transducer</keyword>
<organism evidence="12">
    <name type="scientific">Erwinia billingiae (strain Eb661)</name>
    <dbReference type="NCBI Taxonomy" id="634500"/>
    <lineage>
        <taxon>Bacteria</taxon>
        <taxon>Pseudomonadati</taxon>
        <taxon>Pseudomonadota</taxon>
        <taxon>Gammaproteobacteria</taxon>
        <taxon>Enterobacterales</taxon>
        <taxon>Erwiniaceae</taxon>
        <taxon>Erwinia</taxon>
    </lineage>
</organism>
<dbReference type="SMART" id="SM00283">
    <property type="entry name" value="MA"/>
    <property type="match status" value="1"/>
</dbReference>
<evidence type="ECO:0000256" key="7">
    <source>
        <dbReference type="SAM" id="Phobius"/>
    </source>
</evidence>
<dbReference type="PANTHER" id="PTHR43531">
    <property type="entry name" value="PROTEIN ICFG"/>
    <property type="match status" value="1"/>
</dbReference>
<gene>
    <name evidence="11" type="ordered locus">EbC_45290</name>
</gene>
<keyword evidence="7" id="KW-1133">Transmembrane helix</keyword>
<dbReference type="KEGG" id="ebi:EbC_45290"/>
<dbReference type="FunFam" id="1.10.287.950:FF:000001">
    <property type="entry name" value="Methyl-accepting chemotaxis sensory transducer"/>
    <property type="match status" value="1"/>
</dbReference>
<proteinExistence type="inferred from homology"/>
<feature type="transmembrane region" description="Helical" evidence="7">
    <location>
        <begin position="20"/>
        <end position="37"/>
    </location>
</feature>
<feature type="domain" description="HBM" evidence="10">
    <location>
        <begin position="45"/>
        <end position="281"/>
    </location>
</feature>
<dbReference type="Proteomes" id="UP000008793">
    <property type="component" value="Chromosome"/>
</dbReference>
<dbReference type="GO" id="GO:0006935">
    <property type="term" value="P:chemotaxis"/>
    <property type="evidence" value="ECO:0007669"/>
    <property type="project" value="UniProtKB-KW"/>
</dbReference>
<dbReference type="EMBL" id="FP236843">
    <property type="protein sequence ID" value="CAX62060.1"/>
    <property type="molecule type" value="Genomic_DNA"/>
</dbReference>
<feature type="region of interest" description="Disordered" evidence="6">
    <location>
        <begin position="402"/>
        <end position="435"/>
    </location>
</feature>
<dbReference type="Pfam" id="PF00015">
    <property type="entry name" value="MCPsignal"/>
    <property type="match status" value="1"/>
</dbReference>
<dbReference type="PROSITE" id="PS50111">
    <property type="entry name" value="CHEMOTAXIS_TRANSDUC_2"/>
    <property type="match status" value="1"/>
</dbReference>
<dbReference type="Gene3D" id="1.20.1440.210">
    <property type="match status" value="1"/>
</dbReference>
<feature type="compositionally biased region" description="Polar residues" evidence="6">
    <location>
        <begin position="402"/>
        <end position="413"/>
    </location>
</feature>
<comment type="similarity">
    <text evidence="4">Belongs to the methyl-accepting chemotaxis (MCP) protein family.</text>
</comment>
<reference evidence="11 12" key="1">
    <citation type="journal article" date="2010" name="BMC Genomics">
        <title>Genome comparison of the epiphytic bacteria Erwinia billingiae and E. tasmaniensis with the pear pathogen E. pyrifoliae.</title>
        <authorList>
            <person name="Kube M."/>
            <person name="Migdoll A.M."/>
            <person name="Gehring I."/>
            <person name="Heitmann K."/>
            <person name="Mayer Y."/>
            <person name="Kuhl H."/>
            <person name="Knaust F."/>
            <person name="Geider K."/>
            <person name="Reinhardt R."/>
        </authorList>
    </citation>
    <scope>NUCLEOTIDE SEQUENCE [LARGE SCALE GENOMIC DNA]</scope>
    <source>
        <strain evidence="11 12">Eb661</strain>
    </source>
</reference>
<feature type="domain" description="Methyl-accepting transducer" evidence="8">
    <location>
        <begin position="365"/>
        <end position="594"/>
    </location>
</feature>
<dbReference type="InterPro" id="IPR051310">
    <property type="entry name" value="MCP_chemotaxis"/>
</dbReference>
<dbReference type="InterPro" id="IPR032255">
    <property type="entry name" value="HBM"/>
</dbReference>